<evidence type="ECO:0000313" key="2">
    <source>
        <dbReference type="EMBL" id="PWZ36873.1"/>
    </source>
</evidence>
<feature type="compositionally biased region" description="Acidic residues" evidence="1">
    <location>
        <begin position="32"/>
        <end position="48"/>
    </location>
</feature>
<feature type="region of interest" description="Disordered" evidence="1">
    <location>
        <begin position="16"/>
        <end position="86"/>
    </location>
</feature>
<dbReference type="EMBL" id="NCVQ01000003">
    <property type="protein sequence ID" value="PWZ36873.1"/>
    <property type="molecule type" value="Genomic_DNA"/>
</dbReference>
<protein>
    <submittedName>
        <fullName evidence="2">Uncharacterized protein</fullName>
    </submittedName>
</protein>
<dbReference type="Proteomes" id="UP000251960">
    <property type="component" value="Chromosome 2"/>
</dbReference>
<sequence>MALTLSLSSWKHCSFREDVNETREEEARGEDAADYDAVDADYEQEDDAGGGAGDGWSSGGGQFESGGSADGWDSWPSDAGASTNSTRATSRFFSDDYATSSTYPAVCTDSTI</sequence>
<name>A0A3L6FQY6_MAIZE</name>
<evidence type="ECO:0000256" key="1">
    <source>
        <dbReference type="SAM" id="MobiDB-lite"/>
    </source>
</evidence>
<reference evidence="2 3" key="1">
    <citation type="journal article" date="2018" name="Nat. Genet.">
        <title>Extensive intraspecific gene order and gene structural variations between Mo17 and other maize genomes.</title>
        <authorList>
            <person name="Sun S."/>
            <person name="Zhou Y."/>
            <person name="Chen J."/>
            <person name="Shi J."/>
            <person name="Zhao H."/>
            <person name="Zhao H."/>
            <person name="Song W."/>
            <person name="Zhang M."/>
            <person name="Cui Y."/>
            <person name="Dong X."/>
            <person name="Liu H."/>
            <person name="Ma X."/>
            <person name="Jiao Y."/>
            <person name="Wang B."/>
            <person name="Wei X."/>
            <person name="Stein J.C."/>
            <person name="Glaubitz J.C."/>
            <person name="Lu F."/>
            <person name="Yu G."/>
            <person name="Liang C."/>
            <person name="Fengler K."/>
            <person name="Li B."/>
            <person name="Rafalski A."/>
            <person name="Schnable P.S."/>
            <person name="Ware D.H."/>
            <person name="Buckler E.S."/>
            <person name="Lai J."/>
        </authorList>
    </citation>
    <scope>NUCLEOTIDE SEQUENCE [LARGE SCALE GENOMIC DNA]</scope>
    <source>
        <strain evidence="3">cv. Missouri 17</strain>
        <tissue evidence="2">Seedling</tissue>
    </source>
</reference>
<feature type="compositionally biased region" description="Gly residues" evidence="1">
    <location>
        <begin position="49"/>
        <end position="64"/>
    </location>
</feature>
<feature type="compositionally biased region" description="Basic and acidic residues" evidence="1">
    <location>
        <begin position="16"/>
        <end position="31"/>
    </location>
</feature>
<gene>
    <name evidence="2" type="ORF">Zm00014a_013157</name>
</gene>
<evidence type="ECO:0000313" key="3">
    <source>
        <dbReference type="Proteomes" id="UP000251960"/>
    </source>
</evidence>
<comment type="caution">
    <text evidence="2">The sequence shown here is derived from an EMBL/GenBank/DDBJ whole genome shotgun (WGS) entry which is preliminary data.</text>
</comment>
<proteinExistence type="predicted"/>
<organism evidence="2 3">
    <name type="scientific">Zea mays</name>
    <name type="common">Maize</name>
    <dbReference type="NCBI Taxonomy" id="4577"/>
    <lineage>
        <taxon>Eukaryota</taxon>
        <taxon>Viridiplantae</taxon>
        <taxon>Streptophyta</taxon>
        <taxon>Embryophyta</taxon>
        <taxon>Tracheophyta</taxon>
        <taxon>Spermatophyta</taxon>
        <taxon>Magnoliopsida</taxon>
        <taxon>Liliopsida</taxon>
        <taxon>Poales</taxon>
        <taxon>Poaceae</taxon>
        <taxon>PACMAD clade</taxon>
        <taxon>Panicoideae</taxon>
        <taxon>Andropogonodae</taxon>
        <taxon>Andropogoneae</taxon>
        <taxon>Tripsacinae</taxon>
        <taxon>Zea</taxon>
    </lineage>
</organism>
<dbReference type="AlphaFoldDB" id="A0A3L6FQY6"/>
<accession>A0A3L6FQY6</accession>